<proteinExistence type="predicted"/>
<reference evidence="1 2" key="1">
    <citation type="submission" date="2016-04" db="EMBL/GenBank/DDBJ databases">
        <authorList>
            <person name="Evans L.H."/>
            <person name="Alamgir A."/>
            <person name="Owens N."/>
            <person name="Weber N.D."/>
            <person name="Virtaneva K."/>
            <person name="Barbian K."/>
            <person name="Babar A."/>
            <person name="Rosenke K."/>
        </authorList>
    </citation>
    <scope>NUCLEOTIDE SEQUENCE [LARGE SCALE GENOMIC DNA]</scope>
    <source>
        <strain evidence="1 2">LMa1</strain>
    </source>
</reference>
<organism evidence="1 2">
    <name type="scientific">Desulfotomaculum copahuensis</name>
    <dbReference type="NCBI Taxonomy" id="1838280"/>
    <lineage>
        <taxon>Bacteria</taxon>
        <taxon>Bacillati</taxon>
        <taxon>Bacillota</taxon>
        <taxon>Clostridia</taxon>
        <taxon>Eubacteriales</taxon>
        <taxon>Desulfotomaculaceae</taxon>
        <taxon>Desulfotomaculum</taxon>
    </lineage>
</organism>
<evidence type="ECO:0000313" key="2">
    <source>
        <dbReference type="Proteomes" id="UP000078532"/>
    </source>
</evidence>
<dbReference type="RefSeq" id="WP_066666530.1">
    <property type="nucleotide sequence ID" value="NZ_LYVF01000047.1"/>
</dbReference>
<dbReference type="EMBL" id="LYVF01000047">
    <property type="protein sequence ID" value="OAT85790.1"/>
    <property type="molecule type" value="Genomic_DNA"/>
</dbReference>
<protein>
    <submittedName>
        <fullName evidence="1">Uncharacterized protein</fullName>
    </submittedName>
</protein>
<dbReference type="AlphaFoldDB" id="A0A1B7LHL7"/>
<name>A0A1B7LHL7_9FIRM</name>
<evidence type="ECO:0000313" key="1">
    <source>
        <dbReference type="EMBL" id="OAT85790.1"/>
    </source>
</evidence>
<accession>A0A1B7LHL7</accession>
<comment type="caution">
    <text evidence="1">The sequence shown here is derived from an EMBL/GenBank/DDBJ whole genome shotgun (WGS) entry which is preliminary data.</text>
</comment>
<sequence>MSCNFAVVENNRRGRGACGPVEQRNLSAEKTCDLVDRCRQLIAAAVDQFAGEIIGEIPVFIADAALKNCAPVQVFYRRFLSGDRLNELVCNITAQLGQDPLLAGCLPEVEPLSVHIDLKPVESWFAQIRKTAVMSQAAAAISKWCCDRVFGLVMEGIGGEKVAGLIAGSIRESVCKQSVRAGEMVARERLALCLAGMVKNTGSEIKEELFSRVAVAVYHYYGYPADGWEQADGEAGAESA</sequence>
<gene>
    <name evidence="1" type="ORF">A6M21_04670</name>
</gene>
<keyword evidence="2" id="KW-1185">Reference proteome</keyword>
<dbReference type="Proteomes" id="UP000078532">
    <property type="component" value="Unassembled WGS sequence"/>
</dbReference>